<evidence type="ECO:0000313" key="2">
    <source>
        <dbReference type="EMBL" id="MCB8880077.1"/>
    </source>
</evidence>
<evidence type="ECO:0000313" key="3">
    <source>
        <dbReference type="Proteomes" id="UP000721844"/>
    </source>
</evidence>
<dbReference type="EMBL" id="JAESVA010000002">
    <property type="protein sequence ID" value="MCB8880077.1"/>
    <property type="molecule type" value="Genomic_DNA"/>
</dbReference>
<proteinExistence type="predicted"/>
<sequence length="78" mass="8573">MTAQDAARQESGSLGDALPREMTRVRDHVLPHYVELGPVGIFGVTMIRKDLDDAARAMAAGDLIEMIRCYKALKETQA</sequence>
<dbReference type="Proteomes" id="UP000721844">
    <property type="component" value="Unassembled WGS sequence"/>
</dbReference>
<reference evidence="2 3" key="1">
    <citation type="journal article" date="2021" name="Microorganisms">
        <title>Acidisoma silvae sp. nov. and Acidisomacellulosilytica sp. nov., Two Acidophilic Bacteria Isolated from Decaying Wood, Hydrolyzing Cellulose and Producing Poly-3-hydroxybutyrate.</title>
        <authorList>
            <person name="Mieszkin S."/>
            <person name="Pouder E."/>
            <person name="Uroz S."/>
            <person name="Simon-Colin C."/>
            <person name="Alain K."/>
        </authorList>
    </citation>
    <scope>NUCLEOTIDE SEQUENCE [LARGE SCALE GENOMIC DNA]</scope>
    <source>
        <strain evidence="2 3">HW T5.17</strain>
    </source>
</reference>
<protein>
    <submittedName>
        <fullName evidence="2">Uncharacterized protein</fullName>
    </submittedName>
</protein>
<keyword evidence="3" id="KW-1185">Reference proteome</keyword>
<gene>
    <name evidence="2" type="ORF">ACELLULO517_07510</name>
</gene>
<name>A0A963Z145_9PROT</name>
<dbReference type="RefSeq" id="WP_227306684.1">
    <property type="nucleotide sequence ID" value="NZ_JAESVA010000002.1"/>
</dbReference>
<dbReference type="AlphaFoldDB" id="A0A963Z145"/>
<comment type="caution">
    <text evidence="2">The sequence shown here is derived from an EMBL/GenBank/DDBJ whole genome shotgun (WGS) entry which is preliminary data.</text>
</comment>
<organism evidence="2 3">
    <name type="scientific">Acidisoma cellulosilyticum</name>
    <dbReference type="NCBI Taxonomy" id="2802395"/>
    <lineage>
        <taxon>Bacteria</taxon>
        <taxon>Pseudomonadati</taxon>
        <taxon>Pseudomonadota</taxon>
        <taxon>Alphaproteobacteria</taxon>
        <taxon>Acetobacterales</taxon>
        <taxon>Acidocellaceae</taxon>
        <taxon>Acidisoma</taxon>
    </lineage>
</organism>
<feature type="region of interest" description="Disordered" evidence="1">
    <location>
        <begin position="1"/>
        <end position="21"/>
    </location>
</feature>
<evidence type="ECO:0000256" key="1">
    <source>
        <dbReference type="SAM" id="MobiDB-lite"/>
    </source>
</evidence>
<accession>A0A963Z145</accession>